<protein>
    <submittedName>
        <fullName evidence="2">Uncharacterized protein</fullName>
    </submittedName>
</protein>
<organism evidence="2">
    <name type="scientific">uncultured marine virus</name>
    <dbReference type="NCBI Taxonomy" id="186617"/>
    <lineage>
        <taxon>Viruses</taxon>
        <taxon>environmental samples</taxon>
    </lineage>
</organism>
<sequence>MAAPQLNQARVRDITLSFAPWYGQSLGLFQAPAVGLPRAPRPAPGRPGGPRRGWRRWP</sequence>
<evidence type="ECO:0000256" key="1">
    <source>
        <dbReference type="SAM" id="MobiDB-lite"/>
    </source>
</evidence>
<evidence type="ECO:0000313" key="2">
    <source>
        <dbReference type="EMBL" id="AKH47056.1"/>
    </source>
</evidence>
<accession>A0A0F7L7P9</accession>
<feature type="region of interest" description="Disordered" evidence="1">
    <location>
        <begin position="35"/>
        <end position="58"/>
    </location>
</feature>
<dbReference type="EMBL" id="KR029589">
    <property type="protein sequence ID" value="AKH47056.1"/>
    <property type="molecule type" value="Genomic_DNA"/>
</dbReference>
<name>A0A0F7L7P9_9VIRU</name>
<proteinExistence type="predicted"/>
<reference evidence="2" key="1">
    <citation type="journal article" date="2015" name="Front. Microbiol.">
        <title>Combining genomic sequencing methods to explore viral diversity and reveal potential virus-host interactions.</title>
        <authorList>
            <person name="Chow C.E."/>
            <person name="Winget D.M."/>
            <person name="White R.A.III."/>
            <person name="Hallam S.J."/>
            <person name="Suttle C.A."/>
        </authorList>
    </citation>
    <scope>NUCLEOTIDE SEQUENCE</scope>
    <source>
        <strain evidence="2">Anoxic2_5</strain>
    </source>
</reference>
<reference evidence="2" key="2">
    <citation type="submission" date="2015-03" db="EMBL/GenBank/DDBJ databases">
        <authorList>
            <person name="Chow C.-E.T."/>
            <person name="Winget D.M."/>
            <person name="White R.A.III."/>
            <person name="Hallam S.J."/>
            <person name="Suttle C.A."/>
        </authorList>
    </citation>
    <scope>NUCLEOTIDE SEQUENCE</scope>
    <source>
        <strain evidence="2">Anoxic2_5</strain>
    </source>
</reference>